<feature type="transmembrane region" description="Helical" evidence="1">
    <location>
        <begin position="127"/>
        <end position="148"/>
    </location>
</feature>
<feature type="transmembrane region" description="Helical" evidence="1">
    <location>
        <begin position="313"/>
        <end position="334"/>
    </location>
</feature>
<proteinExistence type="predicted"/>
<dbReference type="InterPro" id="IPR030395">
    <property type="entry name" value="GP_PDE_dom"/>
</dbReference>
<keyword evidence="1" id="KW-0812">Transmembrane</keyword>
<dbReference type="SUPFAM" id="SSF51695">
    <property type="entry name" value="PLC-like phosphodiesterases"/>
    <property type="match status" value="1"/>
</dbReference>
<dbReference type="Gene3D" id="3.20.20.190">
    <property type="entry name" value="Phosphatidylinositol (PI) phosphodiesterase"/>
    <property type="match status" value="1"/>
</dbReference>
<organism evidence="3 4">
    <name type="scientific">Levilactobacillus hammesii</name>
    <dbReference type="NCBI Taxonomy" id="267633"/>
    <lineage>
        <taxon>Bacteria</taxon>
        <taxon>Bacillati</taxon>
        <taxon>Bacillota</taxon>
        <taxon>Bacilli</taxon>
        <taxon>Lactobacillales</taxon>
        <taxon>Lactobacillaceae</taxon>
        <taxon>Levilactobacillus</taxon>
    </lineage>
</organism>
<dbReference type="AlphaFoldDB" id="A0A921JVP4"/>
<evidence type="ECO:0000313" key="4">
    <source>
        <dbReference type="Proteomes" id="UP000721920"/>
    </source>
</evidence>
<keyword evidence="1" id="KW-1133">Transmembrane helix</keyword>
<evidence type="ECO:0000313" key="3">
    <source>
        <dbReference type="EMBL" id="HJE86198.1"/>
    </source>
</evidence>
<dbReference type="CDD" id="cd08579">
    <property type="entry name" value="GDPD_memb_like"/>
    <property type="match status" value="1"/>
</dbReference>
<accession>A0A921JVP4</accession>
<sequence>MQAWNFWRENTRHFWQHWGSYVTLVFLTNVVISYCAIPLFSWLTAAVLRWQRVPYVSYTNAGNILLKHPLAVLGLLAILLAIMVLVYWQFAFLLLGIRNIRRGRPRTTRDLLRATVASLADASPSTFLFFIGYFLIILPFGSILFSTPLLNKAKIPAFITSYLMANPLWATVLVLFYAAAIYLGLRLIAVLPLMMLDGYHSRDAIRESWRITRRQFWTYLSRMLVALAMITLLTLILYVALYLAQLYFDTTKIALLTATLNLFLMEVGTELIVIYATIIFMTIILSSHADHEPTPMMLLSFREPARTKRRTRILITLGLVVISGALVSFNLIYLNGLAISKPLTIAHRGVDNGNGVQNTIPALIKTSKEHPDYVEMDIQETKDHQFVVMHDTNLKALAGLKRKVGDMTLKELTKVTVTENGHQAKIPSFAAYLDAAIAHKQKLLVEIKTNKATTKDLPERFIKQFGPKLLANHEQVHTLSYRIMTALRKEDPQQFVSYILPYNLTFPYTDANAYTMEATTLNDNFIDQAAKTHQKVYAWDIDSVTLLDQMMFLGVNGIITDNLSEMQAEIKSNTDNPSYANLLLAFMNELSLETQTQ</sequence>
<keyword evidence="1" id="KW-0472">Membrane</keyword>
<feature type="transmembrane region" description="Helical" evidence="1">
    <location>
        <begin position="21"/>
        <end position="50"/>
    </location>
</feature>
<dbReference type="GO" id="GO:0006629">
    <property type="term" value="P:lipid metabolic process"/>
    <property type="evidence" value="ECO:0007669"/>
    <property type="project" value="InterPro"/>
</dbReference>
<dbReference type="PANTHER" id="PTHR46211">
    <property type="entry name" value="GLYCEROPHOSPHORYL DIESTER PHOSPHODIESTERASE"/>
    <property type="match status" value="1"/>
</dbReference>
<name>A0A921JVP4_9LACO</name>
<dbReference type="InterPro" id="IPR018476">
    <property type="entry name" value="GlyceroP-diester-Pdiesterase_M"/>
</dbReference>
<feature type="domain" description="GP-PDE" evidence="2">
    <location>
        <begin position="342"/>
        <end position="570"/>
    </location>
</feature>
<dbReference type="Pfam" id="PF10110">
    <property type="entry name" value="GPDPase_memb"/>
    <property type="match status" value="1"/>
</dbReference>
<dbReference type="PROSITE" id="PS51704">
    <property type="entry name" value="GP_PDE"/>
    <property type="match status" value="1"/>
</dbReference>
<dbReference type="Proteomes" id="UP000721920">
    <property type="component" value="Unassembled WGS sequence"/>
</dbReference>
<dbReference type="PANTHER" id="PTHR46211:SF8">
    <property type="entry name" value="PHOSPHODIESTERASE"/>
    <property type="match status" value="1"/>
</dbReference>
<dbReference type="GO" id="GO:0008081">
    <property type="term" value="F:phosphoric diester hydrolase activity"/>
    <property type="evidence" value="ECO:0007669"/>
    <property type="project" value="InterPro"/>
</dbReference>
<gene>
    <name evidence="3" type="ORF">K8U88_01300</name>
</gene>
<dbReference type="Pfam" id="PF03009">
    <property type="entry name" value="GDPD"/>
    <property type="match status" value="1"/>
</dbReference>
<dbReference type="EMBL" id="DYXN01000017">
    <property type="protein sequence ID" value="HJE86198.1"/>
    <property type="molecule type" value="Genomic_DNA"/>
</dbReference>
<feature type="transmembrane region" description="Helical" evidence="1">
    <location>
        <begin position="216"/>
        <end position="243"/>
    </location>
</feature>
<reference evidence="3" key="1">
    <citation type="journal article" date="2021" name="PeerJ">
        <title>Extensive microbial diversity within the chicken gut microbiome revealed by metagenomics and culture.</title>
        <authorList>
            <person name="Gilroy R."/>
            <person name="Ravi A."/>
            <person name="Getino M."/>
            <person name="Pursley I."/>
            <person name="Horton D.L."/>
            <person name="Alikhan N.F."/>
            <person name="Baker D."/>
            <person name="Gharbi K."/>
            <person name="Hall N."/>
            <person name="Watson M."/>
            <person name="Adriaenssens E.M."/>
            <person name="Foster-Nyarko E."/>
            <person name="Jarju S."/>
            <person name="Secka A."/>
            <person name="Antonio M."/>
            <person name="Oren A."/>
            <person name="Chaudhuri R.R."/>
            <person name="La Ragione R."/>
            <person name="Hildebrand F."/>
            <person name="Pallen M.J."/>
        </authorList>
    </citation>
    <scope>NUCLEOTIDE SEQUENCE</scope>
    <source>
        <strain evidence="3">CHK173-2145</strain>
    </source>
</reference>
<evidence type="ECO:0000259" key="2">
    <source>
        <dbReference type="PROSITE" id="PS51704"/>
    </source>
</evidence>
<comment type="caution">
    <text evidence="3">The sequence shown here is derived from an EMBL/GenBank/DDBJ whole genome shotgun (WGS) entry which is preliminary data.</text>
</comment>
<feature type="transmembrane region" description="Helical" evidence="1">
    <location>
        <begin position="168"/>
        <end position="195"/>
    </location>
</feature>
<reference evidence="3" key="2">
    <citation type="submission" date="2021-09" db="EMBL/GenBank/DDBJ databases">
        <authorList>
            <person name="Gilroy R."/>
        </authorList>
    </citation>
    <scope>NUCLEOTIDE SEQUENCE</scope>
    <source>
        <strain evidence="3">CHK173-2145</strain>
    </source>
</reference>
<protein>
    <submittedName>
        <fullName evidence="3">Glycerophosphodiester phosphodiesterase</fullName>
    </submittedName>
</protein>
<feature type="transmembrane region" description="Helical" evidence="1">
    <location>
        <begin position="70"/>
        <end position="97"/>
    </location>
</feature>
<dbReference type="InterPro" id="IPR017946">
    <property type="entry name" value="PLC-like_Pdiesterase_TIM-brl"/>
</dbReference>
<evidence type="ECO:0000256" key="1">
    <source>
        <dbReference type="SAM" id="Phobius"/>
    </source>
</evidence>
<feature type="transmembrane region" description="Helical" evidence="1">
    <location>
        <begin position="263"/>
        <end position="287"/>
    </location>
</feature>